<sequence>MPPQVSKEAFAVALQELGMDPDIYRGQKLSLRGMSELYEMDEDLILEAIELRHIAAHYDYLNDTIWVDALDAAHFFYCLKNEAHLYSTADR</sequence>
<keyword evidence="2" id="KW-1185">Reference proteome</keyword>
<comment type="caution">
    <text evidence="1">The sequence shown here is derived from an EMBL/GenBank/DDBJ whole genome shotgun (WGS) entry which is preliminary data.</text>
</comment>
<accession>A0A5C6M5L9</accession>
<proteinExistence type="predicted"/>
<evidence type="ECO:0000313" key="1">
    <source>
        <dbReference type="EMBL" id="TWW10026.1"/>
    </source>
</evidence>
<dbReference type="Proteomes" id="UP000321083">
    <property type="component" value="Unassembled WGS sequence"/>
</dbReference>
<organism evidence="1 2">
    <name type="scientific">Planctomyces bekefii</name>
    <dbReference type="NCBI Taxonomy" id="1653850"/>
    <lineage>
        <taxon>Bacteria</taxon>
        <taxon>Pseudomonadati</taxon>
        <taxon>Planctomycetota</taxon>
        <taxon>Planctomycetia</taxon>
        <taxon>Planctomycetales</taxon>
        <taxon>Planctomycetaceae</taxon>
        <taxon>Planctomyces</taxon>
    </lineage>
</organism>
<evidence type="ECO:0000313" key="2">
    <source>
        <dbReference type="Proteomes" id="UP000321083"/>
    </source>
</evidence>
<reference evidence="1 2" key="2">
    <citation type="submission" date="2019-08" db="EMBL/GenBank/DDBJ databases">
        <authorList>
            <person name="Henke P."/>
        </authorList>
    </citation>
    <scope>NUCLEOTIDE SEQUENCE [LARGE SCALE GENOMIC DNA]</scope>
    <source>
        <strain evidence="1">Phe10_nw2017</strain>
    </source>
</reference>
<dbReference type="EMBL" id="SRHE01000124">
    <property type="protein sequence ID" value="TWW10026.1"/>
    <property type="molecule type" value="Genomic_DNA"/>
</dbReference>
<name>A0A5C6M5L9_9PLAN</name>
<reference evidence="1 2" key="1">
    <citation type="submission" date="2019-08" db="EMBL/GenBank/DDBJ databases">
        <title>100 year-old enigma solved: identification of Planctomyces bekefii, the type genus and species of the phylum Planctomycetes.</title>
        <authorList>
            <person name="Svetlana D.N."/>
            <person name="Overmann J."/>
        </authorList>
    </citation>
    <scope>NUCLEOTIDE SEQUENCE [LARGE SCALE GENOMIC DNA]</scope>
    <source>
        <strain evidence="1">Phe10_nw2017</strain>
    </source>
</reference>
<dbReference type="AlphaFoldDB" id="A0A5C6M5L9"/>
<gene>
    <name evidence="1" type="ORF">E3A20_08440</name>
</gene>
<protein>
    <submittedName>
        <fullName evidence="1">Uncharacterized protein</fullName>
    </submittedName>
</protein>